<dbReference type="InterPro" id="IPR052744">
    <property type="entry name" value="GPAT/DAPAT"/>
</dbReference>
<protein>
    <submittedName>
        <fullName evidence="3">14066_t:CDS:1</fullName>
    </submittedName>
</protein>
<feature type="transmembrane region" description="Helical" evidence="1">
    <location>
        <begin position="393"/>
        <end position="412"/>
    </location>
</feature>
<dbReference type="Pfam" id="PF01553">
    <property type="entry name" value="Acyltransferase"/>
    <property type="match status" value="1"/>
</dbReference>
<sequence>MPFGIAYDTVTTLARWSIHGFYREIKIIGYDNIPKEGPIVVCSTHSNMIVDVAVLAVTFPHKRKLHFWAKNSLFSNKYFRPVLVSGGVVPVDRTTKNNQSLFKATFEVLRLGEIVAVFPEGTSHSESRLLELKDGASWAALEYSLNLAKQEPVSEEENDVRKEHGISQPVIIVPCGITYMRKSKYRSTVIAAYGSPIRIEPYLEEFENNNRSTVKKLTKHIESEIEKLTINASDWKTSNAASMTRLLLFSDDKRIPLEDFVKVTQSLVNFYTSTNPEVVSLKNSLDQYKTALDMLQLSNADISRYEERSLSIPWALYTLMCELFKFLIQLPFFLPSLFFHWPIYALGKVSVKFEKYEESMAQNKIFLGLAWLMISYTVLFFTIWTLFFYTPLGFILSAGAVFIFAWYHVAFIDIQYDTFKELVASFRLFAALCSKKGSKSREQLENLVMKRRDCIDTLGKISKEYRSRSDDLRLVLEISERECISDDRGKKRY</sequence>
<dbReference type="EMBL" id="CAJVPV010002976">
    <property type="protein sequence ID" value="CAG8540587.1"/>
    <property type="molecule type" value="Genomic_DNA"/>
</dbReference>
<dbReference type="Proteomes" id="UP000789342">
    <property type="component" value="Unassembled WGS sequence"/>
</dbReference>
<feature type="domain" description="Phospholipid/glycerol acyltransferase" evidence="2">
    <location>
        <begin position="39"/>
        <end position="180"/>
    </location>
</feature>
<keyword evidence="1" id="KW-1133">Transmembrane helix</keyword>
<evidence type="ECO:0000256" key="1">
    <source>
        <dbReference type="SAM" id="Phobius"/>
    </source>
</evidence>
<keyword evidence="4" id="KW-1185">Reference proteome</keyword>
<dbReference type="SMART" id="SM00563">
    <property type="entry name" value="PlsC"/>
    <property type="match status" value="1"/>
</dbReference>
<accession>A0A9N9AS10</accession>
<dbReference type="GO" id="GO:0008654">
    <property type="term" value="P:phospholipid biosynthetic process"/>
    <property type="evidence" value="ECO:0007669"/>
    <property type="project" value="TreeGrafter"/>
</dbReference>
<feature type="transmembrane region" description="Helical" evidence="1">
    <location>
        <begin position="326"/>
        <end position="344"/>
    </location>
</feature>
<keyword evidence="1" id="KW-0812">Transmembrane</keyword>
<dbReference type="AlphaFoldDB" id="A0A9N9AS10"/>
<dbReference type="OrthoDB" id="5567124at2759"/>
<dbReference type="PANTHER" id="PTHR31605:SF0">
    <property type="entry name" value="GLYCEROL-3-PHOSPHATE O-ACYLTRANSFERASE 1"/>
    <property type="match status" value="1"/>
</dbReference>
<dbReference type="GO" id="GO:0004366">
    <property type="term" value="F:glycerol-3-phosphate O-acyltransferase activity"/>
    <property type="evidence" value="ECO:0007669"/>
    <property type="project" value="TreeGrafter"/>
</dbReference>
<dbReference type="CDD" id="cd07992">
    <property type="entry name" value="LPLAT_AAK14816-like"/>
    <property type="match status" value="1"/>
</dbReference>
<dbReference type="SUPFAM" id="SSF69593">
    <property type="entry name" value="Glycerol-3-phosphate (1)-acyltransferase"/>
    <property type="match status" value="1"/>
</dbReference>
<evidence type="ECO:0000313" key="3">
    <source>
        <dbReference type="EMBL" id="CAG8540587.1"/>
    </source>
</evidence>
<evidence type="ECO:0000259" key="2">
    <source>
        <dbReference type="SMART" id="SM00563"/>
    </source>
</evidence>
<proteinExistence type="predicted"/>
<keyword evidence="1" id="KW-0472">Membrane</keyword>
<feature type="transmembrane region" description="Helical" evidence="1">
    <location>
        <begin position="365"/>
        <end position="387"/>
    </location>
</feature>
<dbReference type="GO" id="GO:0016287">
    <property type="term" value="F:glycerone-phosphate O-acyltransferase activity"/>
    <property type="evidence" value="ECO:0007669"/>
    <property type="project" value="TreeGrafter"/>
</dbReference>
<dbReference type="PANTHER" id="PTHR31605">
    <property type="entry name" value="GLYCEROL-3-PHOSPHATE O-ACYLTRANSFERASE 1"/>
    <property type="match status" value="1"/>
</dbReference>
<name>A0A9N9AS10_9GLOM</name>
<evidence type="ECO:0000313" key="4">
    <source>
        <dbReference type="Proteomes" id="UP000789342"/>
    </source>
</evidence>
<organism evidence="3 4">
    <name type="scientific">Acaulospora morrowiae</name>
    <dbReference type="NCBI Taxonomy" id="94023"/>
    <lineage>
        <taxon>Eukaryota</taxon>
        <taxon>Fungi</taxon>
        <taxon>Fungi incertae sedis</taxon>
        <taxon>Mucoromycota</taxon>
        <taxon>Glomeromycotina</taxon>
        <taxon>Glomeromycetes</taxon>
        <taxon>Diversisporales</taxon>
        <taxon>Acaulosporaceae</taxon>
        <taxon>Acaulospora</taxon>
    </lineage>
</organism>
<gene>
    <name evidence="3" type="ORF">AMORRO_LOCUS5106</name>
</gene>
<comment type="caution">
    <text evidence="3">The sequence shown here is derived from an EMBL/GenBank/DDBJ whole genome shotgun (WGS) entry which is preliminary data.</text>
</comment>
<reference evidence="3" key="1">
    <citation type="submission" date="2021-06" db="EMBL/GenBank/DDBJ databases">
        <authorList>
            <person name="Kallberg Y."/>
            <person name="Tangrot J."/>
            <person name="Rosling A."/>
        </authorList>
    </citation>
    <scope>NUCLEOTIDE SEQUENCE</scope>
    <source>
        <strain evidence="3">CL551</strain>
    </source>
</reference>
<dbReference type="InterPro" id="IPR002123">
    <property type="entry name" value="Plipid/glycerol_acylTrfase"/>
</dbReference>